<evidence type="ECO:0000313" key="2">
    <source>
        <dbReference type="EMBL" id="MEJ1156394.1"/>
    </source>
</evidence>
<feature type="transmembrane region" description="Helical" evidence="1">
    <location>
        <begin position="41"/>
        <end position="62"/>
    </location>
</feature>
<keyword evidence="1" id="KW-1133">Transmembrane helix</keyword>
<organism evidence="2 3">
    <name type="scientific">Microbacterium marmarense</name>
    <dbReference type="NCBI Taxonomy" id="3122051"/>
    <lineage>
        <taxon>Bacteria</taxon>
        <taxon>Bacillati</taxon>
        <taxon>Actinomycetota</taxon>
        <taxon>Actinomycetes</taxon>
        <taxon>Micrococcales</taxon>
        <taxon>Microbacteriaceae</taxon>
        <taxon>Microbacterium</taxon>
    </lineage>
</organism>
<sequence length="123" mass="13252">MPFAIALSGLLGVLALFQLALIFGAPLGAFAWGGQHRVLPTRLRIGSAVSIVIYALIVVVAWDRVGAVDIFDESVAEVAMWVIFAYFMLGIVMNAVSRSKPERYTMVPMCVVLAALSYFIATG</sequence>
<reference evidence="2 3" key="1">
    <citation type="submission" date="2024-02" db="EMBL/GenBank/DDBJ databases">
        <authorList>
            <person name="Saticioglu I.B."/>
        </authorList>
    </citation>
    <scope>NUCLEOTIDE SEQUENCE [LARGE SCALE GENOMIC DNA]</scope>
    <source>
        <strain evidence="2 3">Mu-86</strain>
    </source>
</reference>
<comment type="caution">
    <text evidence="2">The sequence shown here is derived from an EMBL/GenBank/DDBJ whole genome shotgun (WGS) entry which is preliminary data.</text>
</comment>
<gene>
    <name evidence="2" type="ORF">WDU96_12365</name>
</gene>
<dbReference type="Proteomes" id="UP001368654">
    <property type="component" value="Unassembled WGS sequence"/>
</dbReference>
<keyword evidence="3" id="KW-1185">Reference proteome</keyword>
<evidence type="ECO:0000313" key="3">
    <source>
        <dbReference type="Proteomes" id="UP001368654"/>
    </source>
</evidence>
<keyword evidence="1" id="KW-0812">Transmembrane</keyword>
<name>A0ABU8LY31_9MICO</name>
<accession>A0ABU8LY31</accession>
<dbReference type="RefSeq" id="WP_337338824.1">
    <property type="nucleotide sequence ID" value="NZ_JBBDGL010000004.1"/>
</dbReference>
<dbReference type="EMBL" id="JBBDGL010000004">
    <property type="protein sequence ID" value="MEJ1156394.1"/>
    <property type="molecule type" value="Genomic_DNA"/>
</dbReference>
<proteinExistence type="predicted"/>
<feature type="transmembrane region" description="Helical" evidence="1">
    <location>
        <begin position="74"/>
        <end position="97"/>
    </location>
</feature>
<evidence type="ECO:0008006" key="4">
    <source>
        <dbReference type="Google" id="ProtNLM"/>
    </source>
</evidence>
<evidence type="ECO:0000256" key="1">
    <source>
        <dbReference type="SAM" id="Phobius"/>
    </source>
</evidence>
<keyword evidence="1" id="KW-0472">Membrane</keyword>
<feature type="transmembrane region" description="Helical" evidence="1">
    <location>
        <begin position="103"/>
        <end position="121"/>
    </location>
</feature>
<protein>
    <recommendedName>
        <fullName evidence="4">Integral membrane protein</fullName>
    </recommendedName>
</protein>